<dbReference type="InterPro" id="IPR011990">
    <property type="entry name" value="TPR-like_helical_dom_sf"/>
</dbReference>
<evidence type="ECO:0000256" key="4">
    <source>
        <dbReference type="SAM" id="SignalP"/>
    </source>
</evidence>
<dbReference type="InterPro" id="IPR013105">
    <property type="entry name" value="TPR_2"/>
</dbReference>
<keyword evidence="2 3" id="KW-0802">TPR repeat</keyword>
<dbReference type="Proteomes" id="UP000662074">
    <property type="component" value="Unassembled WGS sequence"/>
</dbReference>
<keyword evidence="4" id="KW-0732">Signal</keyword>
<sequence length="386" mass="43944">MKTYILLFAFTVFLSTTCVKNSNAQTANDATLLEFYQAQRYLEAAAYLKSIYKEPITDPIALRNLAYTSQLAGKLVDAEGYYQRLFAIDSTKTNVLNSLAGINLRRGNLVKAGAYYARIIAVDTANFFVLTQLSYIALRTGDTTNYINYLTRGNRVNPEDPDVASDLSNWYVDKKQFVPAENVLNKAVKADTQNVTLLQSLLRLTHRQKKWPETVKTGLQLLQLGDGTYLTAFKLAQAYYGLKNYVCCLEVLANLRRIEQTESSYYYMGMCYENLKKYDKAVSYFELAIKEGLSPSIATYYGEMARSYQQVNLTKKALIAYQKGLQFDESPMILYSLAILYDEKLKNKAQAVKYFKKYLSTNPPVSQQALVNYTKSRVEILTNKQH</sequence>
<keyword evidence="1" id="KW-0677">Repeat</keyword>
<dbReference type="Pfam" id="PF13174">
    <property type="entry name" value="TPR_6"/>
    <property type="match status" value="1"/>
</dbReference>
<evidence type="ECO:0000256" key="2">
    <source>
        <dbReference type="ARBA" id="ARBA00022803"/>
    </source>
</evidence>
<proteinExistence type="predicted"/>
<comment type="caution">
    <text evidence="5">The sequence shown here is derived from an EMBL/GenBank/DDBJ whole genome shotgun (WGS) entry which is preliminary data.</text>
</comment>
<name>A0A917N2W7_9SPHI</name>
<dbReference type="Pfam" id="PF07719">
    <property type="entry name" value="TPR_2"/>
    <property type="match status" value="1"/>
</dbReference>
<accession>A0A917N2W7</accession>
<dbReference type="PANTHER" id="PTHR12558">
    <property type="entry name" value="CELL DIVISION CYCLE 16,23,27"/>
    <property type="match status" value="1"/>
</dbReference>
<dbReference type="SMART" id="SM00028">
    <property type="entry name" value="TPR"/>
    <property type="match status" value="4"/>
</dbReference>
<dbReference type="PROSITE" id="PS50005">
    <property type="entry name" value="TPR"/>
    <property type="match status" value="1"/>
</dbReference>
<evidence type="ECO:0000313" key="6">
    <source>
        <dbReference type="Proteomes" id="UP000662074"/>
    </source>
</evidence>
<evidence type="ECO:0000313" key="5">
    <source>
        <dbReference type="EMBL" id="GGI50467.1"/>
    </source>
</evidence>
<dbReference type="SUPFAM" id="SSF48452">
    <property type="entry name" value="TPR-like"/>
    <property type="match status" value="2"/>
</dbReference>
<dbReference type="RefSeq" id="WP_188415650.1">
    <property type="nucleotide sequence ID" value="NZ_BMDO01000004.1"/>
</dbReference>
<gene>
    <name evidence="5" type="ORF">GCM10011425_16790</name>
</gene>
<dbReference type="EMBL" id="BMDO01000004">
    <property type="protein sequence ID" value="GGI50467.1"/>
    <property type="molecule type" value="Genomic_DNA"/>
</dbReference>
<dbReference type="AlphaFoldDB" id="A0A917N2W7"/>
<evidence type="ECO:0008006" key="7">
    <source>
        <dbReference type="Google" id="ProtNLM"/>
    </source>
</evidence>
<dbReference type="Gene3D" id="1.25.40.10">
    <property type="entry name" value="Tetratricopeptide repeat domain"/>
    <property type="match status" value="2"/>
</dbReference>
<feature type="chain" id="PRO_5036742323" description="Tetratricopeptide repeat protein" evidence="4">
    <location>
        <begin position="25"/>
        <end position="386"/>
    </location>
</feature>
<organism evidence="5 6">
    <name type="scientific">Mucilaginibacter galii</name>
    <dbReference type="NCBI Taxonomy" id="2005073"/>
    <lineage>
        <taxon>Bacteria</taxon>
        <taxon>Pseudomonadati</taxon>
        <taxon>Bacteroidota</taxon>
        <taxon>Sphingobacteriia</taxon>
        <taxon>Sphingobacteriales</taxon>
        <taxon>Sphingobacteriaceae</taxon>
        <taxon>Mucilaginibacter</taxon>
    </lineage>
</organism>
<feature type="signal peptide" evidence="4">
    <location>
        <begin position="1"/>
        <end position="24"/>
    </location>
</feature>
<evidence type="ECO:0000256" key="1">
    <source>
        <dbReference type="ARBA" id="ARBA00022737"/>
    </source>
</evidence>
<dbReference type="InterPro" id="IPR019734">
    <property type="entry name" value="TPR_rpt"/>
</dbReference>
<feature type="repeat" description="TPR" evidence="3">
    <location>
        <begin position="262"/>
        <end position="295"/>
    </location>
</feature>
<keyword evidence="6" id="KW-1185">Reference proteome</keyword>
<evidence type="ECO:0000256" key="3">
    <source>
        <dbReference type="PROSITE-ProRule" id="PRU00339"/>
    </source>
</evidence>
<reference evidence="5" key="1">
    <citation type="journal article" date="2014" name="Int. J. Syst. Evol. Microbiol.">
        <title>Complete genome sequence of Corynebacterium casei LMG S-19264T (=DSM 44701T), isolated from a smear-ripened cheese.</title>
        <authorList>
            <consortium name="US DOE Joint Genome Institute (JGI-PGF)"/>
            <person name="Walter F."/>
            <person name="Albersmeier A."/>
            <person name="Kalinowski J."/>
            <person name="Ruckert C."/>
        </authorList>
    </citation>
    <scope>NUCLEOTIDE SEQUENCE</scope>
    <source>
        <strain evidence="5">CCM 8711</strain>
    </source>
</reference>
<protein>
    <recommendedName>
        <fullName evidence="7">Tetratricopeptide repeat protein</fullName>
    </recommendedName>
</protein>
<dbReference type="PANTHER" id="PTHR12558:SF13">
    <property type="entry name" value="CELL DIVISION CYCLE PROTEIN 27 HOMOLOG"/>
    <property type="match status" value="1"/>
</dbReference>
<reference evidence="5" key="2">
    <citation type="submission" date="2020-09" db="EMBL/GenBank/DDBJ databases">
        <authorList>
            <person name="Sun Q."/>
            <person name="Sedlacek I."/>
        </authorList>
    </citation>
    <scope>NUCLEOTIDE SEQUENCE</scope>
    <source>
        <strain evidence="5">CCM 8711</strain>
    </source>
</reference>